<dbReference type="EMBL" id="BNJK01000001">
    <property type="protein sequence ID" value="GHO95207.1"/>
    <property type="molecule type" value="Genomic_DNA"/>
</dbReference>
<keyword evidence="3" id="KW-1185">Reference proteome</keyword>
<gene>
    <name evidence="2" type="ORF">KSF_052550</name>
</gene>
<keyword evidence="1" id="KW-1133">Transmembrane helix</keyword>
<evidence type="ECO:0000313" key="3">
    <source>
        <dbReference type="Proteomes" id="UP000597444"/>
    </source>
</evidence>
<dbReference type="AlphaFoldDB" id="A0A8J3N5J1"/>
<name>A0A8J3N5J1_9CHLR</name>
<evidence type="ECO:0000256" key="1">
    <source>
        <dbReference type="SAM" id="Phobius"/>
    </source>
</evidence>
<proteinExistence type="predicted"/>
<accession>A0A8J3N5J1</accession>
<evidence type="ECO:0000313" key="2">
    <source>
        <dbReference type="EMBL" id="GHO95207.1"/>
    </source>
</evidence>
<reference evidence="2" key="1">
    <citation type="submission" date="2020-10" db="EMBL/GenBank/DDBJ databases">
        <title>Taxonomic study of unclassified bacteria belonging to the class Ktedonobacteria.</title>
        <authorList>
            <person name="Yabe S."/>
            <person name="Wang C.M."/>
            <person name="Zheng Y."/>
            <person name="Sakai Y."/>
            <person name="Cavaletti L."/>
            <person name="Monciardini P."/>
            <person name="Donadio S."/>
        </authorList>
    </citation>
    <scope>NUCLEOTIDE SEQUENCE</scope>
    <source>
        <strain evidence="2">ID150040</strain>
    </source>
</reference>
<keyword evidence="1" id="KW-0472">Membrane</keyword>
<organism evidence="2 3">
    <name type="scientific">Reticulibacter mediterranei</name>
    <dbReference type="NCBI Taxonomy" id="2778369"/>
    <lineage>
        <taxon>Bacteria</taxon>
        <taxon>Bacillati</taxon>
        <taxon>Chloroflexota</taxon>
        <taxon>Ktedonobacteria</taxon>
        <taxon>Ktedonobacterales</taxon>
        <taxon>Reticulibacteraceae</taxon>
        <taxon>Reticulibacter</taxon>
    </lineage>
</organism>
<feature type="transmembrane region" description="Helical" evidence="1">
    <location>
        <begin position="140"/>
        <end position="162"/>
    </location>
</feature>
<protein>
    <submittedName>
        <fullName evidence="2">Uncharacterized protein</fullName>
    </submittedName>
</protein>
<dbReference type="Proteomes" id="UP000597444">
    <property type="component" value="Unassembled WGS sequence"/>
</dbReference>
<sequence>MVRRPLRTVPLIPLEGASGISTHKESAQAVWEYAGETGGIEPIAPSAPTSASVLDGANDDFIQPEMQTGEWLQYKMQGYQHTDEPEIRRTPNRKRRPVRTDSAMQQAEPTAIILPTTTPLYSPYDRPLPSWELRRKRDTIFMMLLTLLVLGILGIMSCNYLLSLYHI</sequence>
<keyword evidence="1" id="KW-0812">Transmembrane</keyword>
<comment type="caution">
    <text evidence="2">The sequence shown here is derived from an EMBL/GenBank/DDBJ whole genome shotgun (WGS) entry which is preliminary data.</text>
</comment>